<dbReference type="GO" id="GO:0009228">
    <property type="term" value="P:thiamine biosynthetic process"/>
    <property type="evidence" value="ECO:0007669"/>
    <property type="project" value="InterPro"/>
</dbReference>
<organism evidence="3 4">
    <name type="scientific">Micropruina glycogenica</name>
    <dbReference type="NCBI Taxonomy" id="75385"/>
    <lineage>
        <taxon>Bacteria</taxon>
        <taxon>Bacillati</taxon>
        <taxon>Actinomycetota</taxon>
        <taxon>Actinomycetes</taxon>
        <taxon>Propionibacteriales</taxon>
        <taxon>Nocardioidaceae</taxon>
        <taxon>Micropruina</taxon>
    </lineage>
</organism>
<gene>
    <name evidence="3" type="ORF">MPLG2_0323</name>
</gene>
<dbReference type="PANTHER" id="PTHR31528">
    <property type="entry name" value="4-AMINO-5-HYDROXYMETHYL-2-METHYLPYRIMIDINE PHOSPHATE SYNTHASE THI11-RELATED"/>
    <property type="match status" value="1"/>
</dbReference>
<dbReference type="SUPFAM" id="SSF53850">
    <property type="entry name" value="Periplasmic binding protein-like II"/>
    <property type="match status" value="1"/>
</dbReference>
<feature type="domain" description="SsuA/THI5-like" evidence="2">
    <location>
        <begin position="48"/>
        <end position="259"/>
    </location>
</feature>
<name>A0A2N9JCV7_9ACTN</name>
<keyword evidence="4" id="KW-1185">Reference proteome</keyword>
<feature type="signal peptide" evidence="1">
    <location>
        <begin position="1"/>
        <end position="19"/>
    </location>
</feature>
<feature type="chain" id="PRO_5039207854" description="SsuA/THI5-like domain-containing protein" evidence="1">
    <location>
        <begin position="20"/>
        <end position="336"/>
    </location>
</feature>
<accession>A0A2N9JCV7</accession>
<evidence type="ECO:0000256" key="1">
    <source>
        <dbReference type="SAM" id="SignalP"/>
    </source>
</evidence>
<dbReference type="RefSeq" id="WP_105184614.1">
    <property type="nucleotide sequence ID" value="NZ_BAAAGO010000024.1"/>
</dbReference>
<keyword evidence="1" id="KW-0732">Signal</keyword>
<dbReference type="Proteomes" id="UP000238164">
    <property type="component" value="Chromosome 1"/>
</dbReference>
<sequence length="336" mass="34611">MHRRTLLTAALALAAAGCAGPSTTSGSPAASGSAPTSRAVIGLSYIPNVQFAPFYVGVNDKLFDPVPAQVSLRHHGATEGLFNALTSGAEHFLVAAGSEAMQARAEGVDVIAVGAYYKSFPVQVLALDSSPVQALADLKGRRLGVPGRYGESWLAAQVALNTAGLTEADVTIVEVGYTQVAALTTKKVDAVVGFTTNELVQLQLAGANPRALPVAAGTVPLVSTCLLTTTAYAKKNPEVVRQVVQAVASAIEATAADQPKAIDIAATQIPGWTAAARPNAEAVLQASIDLMDVHDGTFGPALDATQWAQMAEFLQSGKLIKTPVTATDAFTNTFAM</sequence>
<dbReference type="PROSITE" id="PS51257">
    <property type="entry name" value="PROKAR_LIPOPROTEIN"/>
    <property type="match status" value="1"/>
</dbReference>
<evidence type="ECO:0000313" key="3">
    <source>
        <dbReference type="EMBL" id="SPD85359.1"/>
    </source>
</evidence>
<dbReference type="EMBL" id="LT985188">
    <property type="protein sequence ID" value="SPD85359.1"/>
    <property type="molecule type" value="Genomic_DNA"/>
</dbReference>
<dbReference type="PANTHER" id="PTHR31528:SF15">
    <property type="entry name" value="RIBOFLAVIN-BINDING PROTEIN RIBY"/>
    <property type="match status" value="1"/>
</dbReference>
<dbReference type="AlphaFoldDB" id="A0A2N9JCV7"/>
<dbReference type="Gene3D" id="3.40.190.10">
    <property type="entry name" value="Periplasmic binding protein-like II"/>
    <property type="match status" value="2"/>
</dbReference>
<dbReference type="InterPro" id="IPR015168">
    <property type="entry name" value="SsuA/THI5"/>
</dbReference>
<reference evidence="3 4" key="1">
    <citation type="submission" date="2018-02" db="EMBL/GenBank/DDBJ databases">
        <authorList>
            <person name="Cohen D.B."/>
            <person name="Kent A.D."/>
        </authorList>
    </citation>
    <scope>NUCLEOTIDE SEQUENCE [LARGE SCALE GENOMIC DNA]</scope>
    <source>
        <strain evidence="3">1</strain>
    </source>
</reference>
<evidence type="ECO:0000313" key="4">
    <source>
        <dbReference type="Proteomes" id="UP000238164"/>
    </source>
</evidence>
<dbReference type="InterPro" id="IPR027939">
    <property type="entry name" value="NMT1/THI5"/>
</dbReference>
<dbReference type="KEGG" id="mgg:MPLG2_0323"/>
<evidence type="ECO:0000259" key="2">
    <source>
        <dbReference type="Pfam" id="PF09084"/>
    </source>
</evidence>
<dbReference type="OrthoDB" id="174578at2"/>
<proteinExistence type="predicted"/>
<dbReference type="Pfam" id="PF09084">
    <property type="entry name" value="NMT1"/>
    <property type="match status" value="1"/>
</dbReference>
<protein>
    <recommendedName>
        <fullName evidence="2">SsuA/THI5-like domain-containing protein</fullName>
    </recommendedName>
</protein>